<evidence type="ECO:0000313" key="2">
    <source>
        <dbReference type="EMBL" id="MFF3664263.1"/>
    </source>
</evidence>
<keyword evidence="1" id="KW-1133">Transmembrane helix</keyword>
<comment type="caution">
    <text evidence="2">The sequence shown here is derived from an EMBL/GenBank/DDBJ whole genome shotgun (WGS) entry which is preliminary data.</text>
</comment>
<feature type="transmembrane region" description="Helical" evidence="1">
    <location>
        <begin position="126"/>
        <end position="147"/>
    </location>
</feature>
<reference evidence="2 3" key="1">
    <citation type="submission" date="2024-10" db="EMBL/GenBank/DDBJ databases">
        <title>The Natural Products Discovery Center: Release of the First 8490 Sequenced Strains for Exploring Actinobacteria Biosynthetic Diversity.</title>
        <authorList>
            <person name="Kalkreuter E."/>
            <person name="Kautsar S.A."/>
            <person name="Yang D."/>
            <person name="Bader C.D."/>
            <person name="Teijaro C.N."/>
            <person name="Fluegel L."/>
            <person name="Davis C.M."/>
            <person name="Simpson J.R."/>
            <person name="Lauterbach L."/>
            <person name="Steele A.D."/>
            <person name="Gui C."/>
            <person name="Meng S."/>
            <person name="Li G."/>
            <person name="Viehrig K."/>
            <person name="Ye F."/>
            <person name="Su P."/>
            <person name="Kiefer A.F."/>
            <person name="Nichols A."/>
            <person name="Cepeda A.J."/>
            <person name="Yan W."/>
            <person name="Fan B."/>
            <person name="Jiang Y."/>
            <person name="Adhikari A."/>
            <person name="Zheng C.-J."/>
            <person name="Schuster L."/>
            <person name="Cowan T.M."/>
            <person name="Smanski M.J."/>
            <person name="Chevrette M.G."/>
            <person name="De Carvalho L.P.S."/>
            <person name="Shen B."/>
        </authorList>
    </citation>
    <scope>NUCLEOTIDE SEQUENCE [LARGE SCALE GENOMIC DNA]</scope>
    <source>
        <strain evidence="2 3">NPDC002173</strain>
    </source>
</reference>
<dbReference type="InterPro" id="IPR036689">
    <property type="entry name" value="ESAT-6-like_sf"/>
</dbReference>
<keyword evidence="1" id="KW-0472">Membrane</keyword>
<dbReference type="Gene3D" id="1.10.287.1060">
    <property type="entry name" value="ESAT-6-like"/>
    <property type="match status" value="1"/>
</dbReference>
<keyword evidence="3" id="KW-1185">Reference proteome</keyword>
<protein>
    <submittedName>
        <fullName evidence="2">Uncharacterized protein</fullName>
    </submittedName>
</protein>
<sequence>MAYESDKMLIMNAVAAAGGSAALLWEYPIARTIVLMMTSFVSDPEAMAAAAADWRSPGKEAENVDLDALKDHIVQMRDSFKDKWKGPAYSTFSSVVDTFVQGVDQLKRNHDAAGDSLDQTARMYHVAVIICVSVAGVLAAIAALQYLCIAYPPSKIAVRIASSSALTSLATAMRKVLANQARAVFMIAGVVGLVNWQSSQTGSLFPSTTALPQQPADYSGGYLKYDDEAGLQQDLKVSQIPGMSRG</sequence>
<name>A0ABW6SH89_9ACTN</name>
<dbReference type="RefSeq" id="WP_387408348.1">
    <property type="nucleotide sequence ID" value="NZ_JBIASD010000001.1"/>
</dbReference>
<dbReference type="EMBL" id="JBIASD010000001">
    <property type="protein sequence ID" value="MFF3664263.1"/>
    <property type="molecule type" value="Genomic_DNA"/>
</dbReference>
<organism evidence="2 3">
    <name type="scientific">Microtetraspora malaysiensis</name>
    <dbReference type="NCBI Taxonomy" id="161358"/>
    <lineage>
        <taxon>Bacteria</taxon>
        <taxon>Bacillati</taxon>
        <taxon>Actinomycetota</taxon>
        <taxon>Actinomycetes</taxon>
        <taxon>Streptosporangiales</taxon>
        <taxon>Streptosporangiaceae</taxon>
        <taxon>Microtetraspora</taxon>
    </lineage>
</organism>
<keyword evidence="1" id="KW-0812">Transmembrane</keyword>
<evidence type="ECO:0000256" key="1">
    <source>
        <dbReference type="SAM" id="Phobius"/>
    </source>
</evidence>
<dbReference type="Proteomes" id="UP001602013">
    <property type="component" value="Unassembled WGS sequence"/>
</dbReference>
<proteinExistence type="predicted"/>
<evidence type="ECO:0000313" key="3">
    <source>
        <dbReference type="Proteomes" id="UP001602013"/>
    </source>
</evidence>
<gene>
    <name evidence="2" type="ORF">ACFYXI_01620</name>
</gene>
<dbReference type="SUPFAM" id="SSF140453">
    <property type="entry name" value="EsxAB dimer-like"/>
    <property type="match status" value="1"/>
</dbReference>
<accession>A0ABW6SH89</accession>